<name>A0A926IY95_AERHY</name>
<evidence type="ECO:0000313" key="1">
    <source>
        <dbReference type="EMBL" id="MBC8674214.1"/>
    </source>
</evidence>
<proteinExistence type="predicted"/>
<accession>A0A926IY95</accession>
<gene>
    <name evidence="1" type="ORF">H2136_18360</name>
</gene>
<protein>
    <submittedName>
        <fullName evidence="1">Uncharacterized protein</fullName>
    </submittedName>
</protein>
<reference evidence="1" key="1">
    <citation type="submission" date="2020-07" db="EMBL/GenBank/DDBJ databases">
        <title>Carbapenem Resistant Aeromonas hydrophila Carrying blacphA7 Isolated from Two Solid Organ Transplant Patients.</title>
        <authorList>
            <person name="Hilt E."/>
            <person name="Fitzwater S.P."/>
            <person name="Ward K."/>
            <person name="De St Maurice A."/>
            <person name="Chandrasekaran S."/>
            <person name="Garner O.B."/>
            <person name="Yang S."/>
        </authorList>
    </citation>
    <scope>NUCLEOTIDE SEQUENCE</scope>
    <source>
        <strain evidence="1">B-1</strain>
    </source>
</reference>
<dbReference type="EMBL" id="JACLAN010000011">
    <property type="protein sequence ID" value="MBC8674214.1"/>
    <property type="molecule type" value="Genomic_DNA"/>
</dbReference>
<comment type="caution">
    <text evidence="1">The sequence shown here is derived from an EMBL/GenBank/DDBJ whole genome shotgun (WGS) entry which is preliminary data.</text>
</comment>
<dbReference type="AlphaFoldDB" id="A0A926IY95"/>
<sequence length="54" mass="6137">MRHDQVEQVTWMVPKDTSDNIIESSREITLLKNAVSLLPSTADQKKAPEYGAFF</sequence>
<organism evidence="1">
    <name type="scientific">Aeromonas hydrophila</name>
    <dbReference type="NCBI Taxonomy" id="644"/>
    <lineage>
        <taxon>Bacteria</taxon>
        <taxon>Pseudomonadati</taxon>
        <taxon>Pseudomonadota</taxon>
        <taxon>Gammaproteobacteria</taxon>
        <taxon>Aeromonadales</taxon>
        <taxon>Aeromonadaceae</taxon>
        <taxon>Aeromonas</taxon>
    </lineage>
</organism>